<reference evidence="1 2" key="1">
    <citation type="journal article" date="2023" name="Int. J. Syst. Evol. Microbiol.">
        <title>Methylocystis iwaonis sp. nov., a type II methane-oxidizing bacterium from surface soil of a rice paddy field in Japan, and emended description of the genus Methylocystis (ex Whittenbury et al. 1970) Bowman et al. 1993.</title>
        <authorList>
            <person name="Kaise H."/>
            <person name="Sawadogo J.B."/>
            <person name="Alam M.S."/>
            <person name="Ueno C."/>
            <person name="Dianou D."/>
            <person name="Shinjo R."/>
            <person name="Asakawa S."/>
        </authorList>
    </citation>
    <scope>NUCLEOTIDE SEQUENCE [LARGE SCALE GENOMIC DNA]</scope>
    <source>
        <strain evidence="1 2">SS37A-Re</strain>
    </source>
</reference>
<name>A0ABM8EBB5_9HYPH</name>
<evidence type="ECO:0000313" key="1">
    <source>
        <dbReference type="EMBL" id="BDV35290.1"/>
    </source>
</evidence>
<protein>
    <recommendedName>
        <fullName evidence="3">YkgJ family cysteine cluster protein</fullName>
    </recommendedName>
</protein>
<sequence>MRENGPAAFFRAASRRFRDAIEARRGQAGLIGVLCAQAFESFDKTVPALPHAAGLACERECSGCSRLRAVATGPEIFLLAHFLYGVERGGAAKSDDEAQRPDHPSHCPLVENRLCRAHKLRPLACRGLACLGARDCDKLACAADNGEDNEASLSKPHLVVRSLVQNAMMNALRYEGMSWGLYEIAAGLRIVRDAPMAAREWLAGGDPLAPASAPEFDRQRAAAIFDTIDRL</sequence>
<proteinExistence type="predicted"/>
<dbReference type="EMBL" id="AP027142">
    <property type="protein sequence ID" value="BDV35290.1"/>
    <property type="molecule type" value="Genomic_DNA"/>
</dbReference>
<gene>
    <name evidence="1" type="ORF">SS37A_28190</name>
</gene>
<dbReference type="Proteomes" id="UP001317629">
    <property type="component" value="Chromosome"/>
</dbReference>
<evidence type="ECO:0000313" key="2">
    <source>
        <dbReference type="Proteomes" id="UP001317629"/>
    </source>
</evidence>
<dbReference type="RefSeq" id="WP_281928679.1">
    <property type="nucleotide sequence ID" value="NZ_AP027142.1"/>
</dbReference>
<keyword evidence="2" id="KW-1185">Reference proteome</keyword>
<evidence type="ECO:0008006" key="3">
    <source>
        <dbReference type="Google" id="ProtNLM"/>
    </source>
</evidence>
<accession>A0ABM8EBB5</accession>
<organism evidence="1 2">
    <name type="scientific">Methylocystis iwaonis</name>
    <dbReference type="NCBI Taxonomy" id="2885079"/>
    <lineage>
        <taxon>Bacteria</taxon>
        <taxon>Pseudomonadati</taxon>
        <taxon>Pseudomonadota</taxon>
        <taxon>Alphaproteobacteria</taxon>
        <taxon>Hyphomicrobiales</taxon>
        <taxon>Methylocystaceae</taxon>
        <taxon>Methylocystis</taxon>
    </lineage>
</organism>